<comment type="caution">
    <text evidence="4">The sequence shown here is derived from an EMBL/GenBank/DDBJ whole genome shotgun (WGS) entry which is preliminary data.</text>
</comment>
<evidence type="ECO:0000256" key="2">
    <source>
        <dbReference type="SAM" id="MobiDB-lite"/>
    </source>
</evidence>
<dbReference type="PANTHER" id="PTHR15718">
    <property type="entry name" value="G PROTEIN-REGULATED INDUCER OF NEURITE OUTGROWTH C-TERMINAL DOMAIN-CONTAINING PROTEIN"/>
    <property type="match status" value="1"/>
</dbReference>
<dbReference type="Proteomes" id="UP001208570">
    <property type="component" value="Unassembled WGS sequence"/>
</dbReference>
<proteinExistence type="predicted"/>
<dbReference type="GO" id="GO:0005886">
    <property type="term" value="C:plasma membrane"/>
    <property type="evidence" value="ECO:0007669"/>
    <property type="project" value="TreeGrafter"/>
</dbReference>
<feature type="compositionally biased region" description="Low complexity" evidence="2">
    <location>
        <begin position="289"/>
        <end position="304"/>
    </location>
</feature>
<protein>
    <recommendedName>
        <fullName evidence="3">G protein-regulated inducer of neurite outgrowth C-terminal domain-containing protein</fullName>
    </recommendedName>
</protein>
<dbReference type="Pfam" id="PF15235">
    <property type="entry name" value="GRIN_C"/>
    <property type="match status" value="1"/>
</dbReference>
<dbReference type="EMBL" id="JAODUP010000523">
    <property type="protein sequence ID" value="KAK2147985.1"/>
    <property type="molecule type" value="Genomic_DNA"/>
</dbReference>
<feature type="compositionally biased region" description="Basic and acidic residues" evidence="2">
    <location>
        <begin position="380"/>
        <end position="395"/>
    </location>
</feature>
<keyword evidence="5" id="KW-1185">Reference proteome</keyword>
<evidence type="ECO:0000256" key="1">
    <source>
        <dbReference type="ARBA" id="ARBA00002358"/>
    </source>
</evidence>
<evidence type="ECO:0000313" key="4">
    <source>
        <dbReference type="EMBL" id="KAK2147985.1"/>
    </source>
</evidence>
<feature type="domain" description="G protein-regulated inducer of neurite outgrowth C-terminal" evidence="3">
    <location>
        <begin position="391"/>
        <end position="472"/>
    </location>
</feature>
<gene>
    <name evidence="4" type="ORF">LSH36_523g00031</name>
</gene>
<feature type="compositionally biased region" description="Polar residues" evidence="2">
    <location>
        <begin position="45"/>
        <end position="62"/>
    </location>
</feature>
<dbReference type="InterPro" id="IPR032745">
    <property type="entry name" value="GRIN_C"/>
</dbReference>
<dbReference type="AlphaFoldDB" id="A0AAD9MWF5"/>
<feature type="region of interest" description="Disordered" evidence="2">
    <location>
        <begin position="25"/>
        <end position="84"/>
    </location>
</feature>
<dbReference type="InterPro" id="IPR026646">
    <property type="entry name" value="GPRIN2-like/GPRIN3"/>
</dbReference>
<evidence type="ECO:0000313" key="5">
    <source>
        <dbReference type="Proteomes" id="UP001208570"/>
    </source>
</evidence>
<dbReference type="PANTHER" id="PTHR15718:SF3">
    <property type="entry name" value="G PROTEIN-REGULATED INDUCER OF NEURITE OUTGROWTH C-TERMINAL DOMAIN-CONTAINING PROTEIN"/>
    <property type="match status" value="1"/>
</dbReference>
<feature type="region of interest" description="Disordered" evidence="2">
    <location>
        <begin position="267"/>
        <end position="410"/>
    </location>
</feature>
<evidence type="ECO:0000259" key="3">
    <source>
        <dbReference type="Pfam" id="PF15235"/>
    </source>
</evidence>
<feature type="region of interest" description="Disordered" evidence="2">
    <location>
        <begin position="453"/>
        <end position="476"/>
    </location>
</feature>
<reference evidence="4" key="1">
    <citation type="journal article" date="2023" name="Mol. Biol. Evol.">
        <title>Third-Generation Sequencing Reveals the Adaptive Role of the Epigenome in Three Deep-Sea Polychaetes.</title>
        <authorList>
            <person name="Perez M."/>
            <person name="Aroh O."/>
            <person name="Sun Y."/>
            <person name="Lan Y."/>
            <person name="Juniper S.K."/>
            <person name="Young C.R."/>
            <person name="Angers B."/>
            <person name="Qian P.Y."/>
        </authorList>
    </citation>
    <scope>NUCLEOTIDE SEQUENCE</scope>
    <source>
        <strain evidence="4">P08H-3</strain>
    </source>
</reference>
<dbReference type="GO" id="GO:0031175">
    <property type="term" value="P:neuron projection development"/>
    <property type="evidence" value="ECO:0007669"/>
    <property type="project" value="TreeGrafter"/>
</dbReference>
<feature type="compositionally biased region" description="Basic and acidic residues" evidence="2">
    <location>
        <begin position="453"/>
        <end position="462"/>
    </location>
</feature>
<organism evidence="4 5">
    <name type="scientific">Paralvinella palmiformis</name>
    <dbReference type="NCBI Taxonomy" id="53620"/>
    <lineage>
        <taxon>Eukaryota</taxon>
        <taxon>Metazoa</taxon>
        <taxon>Spiralia</taxon>
        <taxon>Lophotrochozoa</taxon>
        <taxon>Annelida</taxon>
        <taxon>Polychaeta</taxon>
        <taxon>Sedentaria</taxon>
        <taxon>Canalipalpata</taxon>
        <taxon>Terebellida</taxon>
        <taxon>Terebelliformia</taxon>
        <taxon>Alvinellidae</taxon>
        <taxon>Paralvinella</taxon>
    </lineage>
</organism>
<name>A0AAD9MWF5_9ANNE</name>
<feature type="compositionally biased region" description="Basic and acidic residues" evidence="2">
    <location>
        <begin position="339"/>
        <end position="351"/>
    </location>
</feature>
<sequence length="495" mass="55358">MTIMLSESVSRRRVAYHRSHTLSTLPTHLVQETDNSDPDTDTETSKLIPNATDSPIHTSGSTPDLDRLMATSGDENGKQRRQPIRKSAPLQVMRNGTKLFAESESGARAKRLGRTPSSTSMLLNKVKDRIREKVFQTSTEWPYAAAIIQERRQRSVDAFEARLARSRKSLEEEIEFEQVPLKDLHDKRKRARMKSEPIPALILTQTDSEVPPAEVARIAFRRRSISEDTYDRRPCLPKVKVDQPDSKAGIICSNEDLQAIVAQADSGKCPAGKKSPTAKKRSSLEPQLSIDSSSSTYSSKSARSGRTHSIEADLGQSVDIGPSRSHDVDEMTASCKPIQNRDVRIRDDRVSRSLSLQSANSIGMMPNTSPRGSKGSIALNDRRHSDRSEHQDKMSRIPTAESDVDVDDDDGPKAVQEVVFDEFGQTWDVYGAEFDPEVVGDAIQRHLVKLMKERSENAERETAGQSSRSRKSRETSSSFWLRFFCLFNRDQPSSS</sequence>
<feature type="compositionally biased region" description="Polar residues" evidence="2">
    <location>
        <begin position="357"/>
        <end position="371"/>
    </location>
</feature>
<accession>A0AAD9MWF5</accession>
<comment type="function">
    <text evidence="1">May be involved in neurite outgrowth.</text>
</comment>